<dbReference type="KEGG" id="ftj:FTUN_5376"/>
<dbReference type="SUPFAM" id="SSF52833">
    <property type="entry name" value="Thioredoxin-like"/>
    <property type="match status" value="1"/>
</dbReference>
<dbReference type="RefSeq" id="WP_171473105.1">
    <property type="nucleotide sequence ID" value="NZ_CP053452.2"/>
</dbReference>
<dbReference type="Pfam" id="PF14595">
    <property type="entry name" value="Thioredoxin_9"/>
    <property type="match status" value="1"/>
</dbReference>
<dbReference type="InterPro" id="IPR036249">
    <property type="entry name" value="Thioredoxin-like_sf"/>
</dbReference>
<dbReference type="Gene3D" id="3.40.30.10">
    <property type="entry name" value="Glutaredoxin"/>
    <property type="match status" value="1"/>
</dbReference>
<sequence>MNLFAKFEAGLPLAGFLAKYGTEAFRARWKSAADQTALTDAQRQLIGAFTRRMNVLVLAGAWCGDCSSQCPIFERIAEAAPPLRTDGSDRQMIVTHYLDRDEHADVQAALQINGGNRVPVVVFFSEDGSEVARYGERTLTRYRQLVGQLTGEGCATGFVKADDPVQRGVVQDWLNEFERVQWILRLSPRLRRVHND</sequence>
<reference evidence="2" key="1">
    <citation type="submission" date="2020-05" db="EMBL/GenBank/DDBJ databases">
        <title>Frigoriglobus tundricola gen. nov., sp. nov., a psychrotolerant cellulolytic planctomycete of the family Gemmataceae with two divergent copies of 16S rRNA gene.</title>
        <authorList>
            <person name="Kulichevskaya I.S."/>
            <person name="Ivanova A.A."/>
            <person name="Naumoff D.G."/>
            <person name="Beletsky A.V."/>
            <person name="Rijpstra W.I.C."/>
            <person name="Sinninghe Damste J.S."/>
            <person name="Mardanov A.V."/>
            <person name="Ravin N.V."/>
            <person name="Dedysh S.N."/>
        </authorList>
    </citation>
    <scope>NUCLEOTIDE SEQUENCE [LARGE SCALE GENOMIC DNA]</scope>
    <source>
        <strain evidence="2">PL17</strain>
    </source>
</reference>
<keyword evidence="2" id="KW-1185">Reference proteome</keyword>
<dbReference type="AlphaFoldDB" id="A0A6M5YWL9"/>
<name>A0A6M5YWL9_9BACT</name>
<protein>
    <recommendedName>
        <fullName evidence="3">Thiol reductase thioredoxin</fullName>
    </recommendedName>
</protein>
<organism evidence="1 2">
    <name type="scientific">Frigoriglobus tundricola</name>
    <dbReference type="NCBI Taxonomy" id="2774151"/>
    <lineage>
        <taxon>Bacteria</taxon>
        <taxon>Pseudomonadati</taxon>
        <taxon>Planctomycetota</taxon>
        <taxon>Planctomycetia</taxon>
        <taxon>Gemmatales</taxon>
        <taxon>Gemmataceae</taxon>
        <taxon>Frigoriglobus</taxon>
    </lineage>
</organism>
<dbReference type="EMBL" id="CP053452">
    <property type="protein sequence ID" value="QJW97796.1"/>
    <property type="molecule type" value="Genomic_DNA"/>
</dbReference>
<evidence type="ECO:0008006" key="3">
    <source>
        <dbReference type="Google" id="ProtNLM"/>
    </source>
</evidence>
<dbReference type="CDD" id="cd02947">
    <property type="entry name" value="TRX_family"/>
    <property type="match status" value="1"/>
</dbReference>
<evidence type="ECO:0000313" key="1">
    <source>
        <dbReference type="EMBL" id="QJW97796.1"/>
    </source>
</evidence>
<gene>
    <name evidence="1" type="ORF">FTUN_5376</name>
</gene>
<proteinExistence type="predicted"/>
<accession>A0A6M5YWL9</accession>
<dbReference type="Proteomes" id="UP000503447">
    <property type="component" value="Chromosome"/>
</dbReference>
<evidence type="ECO:0000313" key="2">
    <source>
        <dbReference type="Proteomes" id="UP000503447"/>
    </source>
</evidence>